<organism evidence="1 2">
    <name type="scientific">Racocetra persica</name>
    <dbReference type="NCBI Taxonomy" id="160502"/>
    <lineage>
        <taxon>Eukaryota</taxon>
        <taxon>Fungi</taxon>
        <taxon>Fungi incertae sedis</taxon>
        <taxon>Mucoromycota</taxon>
        <taxon>Glomeromycotina</taxon>
        <taxon>Glomeromycetes</taxon>
        <taxon>Diversisporales</taxon>
        <taxon>Gigasporaceae</taxon>
        <taxon>Racocetra</taxon>
    </lineage>
</organism>
<evidence type="ECO:0000313" key="1">
    <source>
        <dbReference type="EMBL" id="CAG8505168.1"/>
    </source>
</evidence>
<reference evidence="1" key="1">
    <citation type="submission" date="2021-06" db="EMBL/GenBank/DDBJ databases">
        <authorList>
            <person name="Kallberg Y."/>
            <person name="Tangrot J."/>
            <person name="Rosling A."/>
        </authorList>
    </citation>
    <scope>NUCLEOTIDE SEQUENCE</scope>
    <source>
        <strain evidence="1">MA461A</strain>
    </source>
</reference>
<comment type="caution">
    <text evidence="1">The sequence shown here is derived from an EMBL/GenBank/DDBJ whole genome shotgun (WGS) entry which is preliminary data.</text>
</comment>
<sequence length="86" mass="10073">VGPDYLSSHDRDILLNTKLFKEIINKYVRNKLIGFFNEDKTIKKLLNVQKHSDHMYTSKLINTQEITQKLKLISKEISSIKIPDND</sequence>
<keyword evidence="2" id="KW-1185">Reference proteome</keyword>
<dbReference type="EMBL" id="CAJVQC010002079">
    <property type="protein sequence ID" value="CAG8505168.1"/>
    <property type="molecule type" value="Genomic_DNA"/>
</dbReference>
<dbReference type="Proteomes" id="UP000789920">
    <property type="component" value="Unassembled WGS sequence"/>
</dbReference>
<protein>
    <submittedName>
        <fullName evidence="1">24377_t:CDS:1</fullName>
    </submittedName>
</protein>
<accession>A0ACA9L371</accession>
<feature type="non-terminal residue" evidence="1">
    <location>
        <position position="1"/>
    </location>
</feature>
<gene>
    <name evidence="1" type="ORF">RPERSI_LOCUS2002</name>
</gene>
<evidence type="ECO:0000313" key="2">
    <source>
        <dbReference type="Proteomes" id="UP000789920"/>
    </source>
</evidence>
<name>A0ACA9L371_9GLOM</name>
<proteinExistence type="predicted"/>